<dbReference type="EMBL" id="JTLZ01000008">
    <property type="protein sequence ID" value="KHO24003.1"/>
    <property type="molecule type" value="Genomic_DNA"/>
</dbReference>
<accession>A0ABR4YSS8</accession>
<sequence length="97" mass="11238">MCCGDENAGPEGDVEFFDELQKVFDKYPEVSQKYAIDMFPSEAERLGVDLESHVGVTRYEDGRIIIEFRSRDELVARRGLCCVWRRGECLRKCEPLE</sequence>
<evidence type="ECO:0000313" key="1">
    <source>
        <dbReference type="EMBL" id="KHO24003.1"/>
    </source>
</evidence>
<dbReference type="RefSeq" id="WP_039322534.1">
    <property type="nucleotide sequence ID" value="NZ_JTLZ01000008.1"/>
</dbReference>
<gene>
    <name evidence="1" type="ORF">QQ44_17810</name>
</gene>
<evidence type="ECO:0000313" key="2">
    <source>
        <dbReference type="Proteomes" id="UP000031004"/>
    </source>
</evidence>
<reference evidence="1 2" key="1">
    <citation type="submission" date="2014-11" db="EMBL/GenBank/DDBJ databases">
        <title>Mycobacterium setense Manresensis Genome.</title>
        <authorList>
            <person name="Rech G."/>
            <person name="Sumoy L."/>
        </authorList>
    </citation>
    <scope>NUCLEOTIDE SEQUENCE [LARGE SCALE GENOMIC DNA]</scope>
    <source>
        <strain evidence="1 2">Manresensis</strain>
    </source>
</reference>
<dbReference type="Proteomes" id="UP000031004">
    <property type="component" value="Unassembled WGS sequence"/>
</dbReference>
<proteinExistence type="predicted"/>
<comment type="caution">
    <text evidence="1">The sequence shown here is derived from an EMBL/GenBank/DDBJ whole genome shotgun (WGS) entry which is preliminary data.</text>
</comment>
<name>A0ABR4YSS8_9MYCO</name>
<protein>
    <submittedName>
        <fullName evidence="1">Uncharacterized protein</fullName>
    </submittedName>
</protein>
<organism evidence="1 2">
    <name type="scientific">Mycolicibacterium setense</name>
    <dbReference type="NCBI Taxonomy" id="431269"/>
    <lineage>
        <taxon>Bacteria</taxon>
        <taxon>Bacillati</taxon>
        <taxon>Actinomycetota</taxon>
        <taxon>Actinomycetes</taxon>
        <taxon>Mycobacteriales</taxon>
        <taxon>Mycobacteriaceae</taxon>
        <taxon>Mycolicibacterium</taxon>
    </lineage>
</organism>
<keyword evidence="2" id="KW-1185">Reference proteome</keyword>